<gene>
    <name evidence="1" type="ORF">PSE10A_19380</name>
</gene>
<sequence length="109" mass="12912">MCNGEFMEIVDEKEIDRFWGIVQAVVYDGAEKKEVIYVSFDEDERSQINDAGKREIGDYLTYWLECWGTDEDFIILKNRIKAIDFEEMKVTLTDGTILYFEIDEDPFEE</sequence>
<protein>
    <submittedName>
        <fullName evidence="1">Uncharacterized protein</fullName>
    </submittedName>
</protein>
<comment type="caution">
    <text evidence="1">The sequence shown here is derived from an EMBL/GenBank/DDBJ whole genome shotgun (WGS) entry which is preliminary data.</text>
</comment>
<evidence type="ECO:0000313" key="2">
    <source>
        <dbReference type="Proteomes" id="UP000630864"/>
    </source>
</evidence>
<evidence type="ECO:0000313" key="1">
    <source>
        <dbReference type="EMBL" id="GFZ59427.1"/>
    </source>
</evidence>
<dbReference type="Proteomes" id="UP000630864">
    <property type="component" value="Unassembled WGS sequence"/>
</dbReference>
<proteinExistence type="predicted"/>
<accession>A0A9P3AC30</accession>
<organism evidence="1 2">
    <name type="scientific">Pseudomonas amygdali pv. eriobotryae</name>
    <dbReference type="NCBI Taxonomy" id="129137"/>
    <lineage>
        <taxon>Bacteria</taxon>
        <taxon>Pseudomonadati</taxon>
        <taxon>Pseudomonadota</taxon>
        <taxon>Gammaproteobacteria</taxon>
        <taxon>Pseudomonadales</taxon>
        <taxon>Pseudomonadaceae</taxon>
        <taxon>Pseudomonas</taxon>
        <taxon>Pseudomonas amygdali</taxon>
    </lineage>
</organism>
<name>A0A9P3AC30_PSEA0</name>
<reference evidence="1" key="1">
    <citation type="submission" date="2020-09" db="EMBL/GenBank/DDBJ databases">
        <title>Pseudomonas syringae pv. eriobotryae genome sequence causing loquat canker disease.</title>
        <authorList>
            <person name="Fukuda S."/>
            <person name="Tashiro H."/>
            <person name="Nagano Y."/>
        </authorList>
    </citation>
    <scope>NUCLEOTIDE SEQUENCE</scope>
    <source>
        <strain evidence="1">AM001</strain>
    </source>
</reference>
<dbReference type="EMBL" id="BMZW01000008">
    <property type="protein sequence ID" value="GFZ59427.1"/>
    <property type="molecule type" value="Genomic_DNA"/>
</dbReference>
<dbReference type="AlphaFoldDB" id="A0A9P3AC30"/>